<dbReference type="Pfam" id="PF00190">
    <property type="entry name" value="Cupin_1"/>
    <property type="match status" value="1"/>
</dbReference>
<dbReference type="Gene3D" id="2.60.120.10">
    <property type="entry name" value="Jelly Rolls"/>
    <property type="match status" value="1"/>
</dbReference>
<dbReference type="InterPro" id="IPR050253">
    <property type="entry name" value="Seed_Storage-Functional"/>
</dbReference>
<reference evidence="2 3" key="1">
    <citation type="submission" date="2020-01" db="EMBL/GenBank/DDBJ databases">
        <title>Insect and environment-associated Actinomycetes.</title>
        <authorList>
            <person name="Currrie C."/>
            <person name="Chevrette M."/>
            <person name="Carlson C."/>
            <person name="Stubbendieck R."/>
            <person name="Wendt-Pienkowski E."/>
        </authorList>
    </citation>
    <scope>NUCLEOTIDE SEQUENCE [LARGE SCALE GENOMIC DNA]</scope>
    <source>
        <strain evidence="2 3">SID8386</strain>
    </source>
</reference>
<dbReference type="Proteomes" id="UP000470404">
    <property type="component" value="Unassembled WGS sequence"/>
</dbReference>
<feature type="domain" description="Cupin type-1" evidence="1">
    <location>
        <begin position="27"/>
        <end position="173"/>
    </location>
</feature>
<evidence type="ECO:0000313" key="3">
    <source>
        <dbReference type="Proteomes" id="UP000470404"/>
    </source>
</evidence>
<comment type="caution">
    <text evidence="2">The sequence shown here is derived from an EMBL/GenBank/DDBJ whole genome shotgun (WGS) entry which is preliminary data.</text>
</comment>
<proteinExistence type="predicted"/>
<dbReference type="RefSeq" id="WP_067593165.1">
    <property type="nucleotide sequence ID" value="NZ_JAAGNC010000137.1"/>
</dbReference>
<evidence type="ECO:0000313" key="2">
    <source>
        <dbReference type="EMBL" id="NEC59202.1"/>
    </source>
</evidence>
<dbReference type="SUPFAM" id="SSF51182">
    <property type="entry name" value="RmlC-like cupins"/>
    <property type="match status" value="1"/>
</dbReference>
<dbReference type="SMART" id="SM00835">
    <property type="entry name" value="Cupin_1"/>
    <property type="match status" value="1"/>
</dbReference>
<accession>A0ABX0BYA3</accession>
<gene>
    <name evidence="2" type="ORF">G3I59_27350</name>
</gene>
<dbReference type="EMBL" id="JAAGNC010000137">
    <property type="protein sequence ID" value="NEC59202.1"/>
    <property type="molecule type" value="Genomic_DNA"/>
</dbReference>
<dbReference type="InterPro" id="IPR011051">
    <property type="entry name" value="RmlC_Cupin_sf"/>
</dbReference>
<protein>
    <submittedName>
        <fullName evidence="2">Cupin domain-containing protein</fullName>
    </submittedName>
</protein>
<evidence type="ECO:0000259" key="1">
    <source>
        <dbReference type="SMART" id="SM00835"/>
    </source>
</evidence>
<name>A0ABX0BYA3_9PSEU</name>
<dbReference type="CDD" id="cd20306">
    <property type="entry name" value="cupin_OxDC-like"/>
    <property type="match status" value="1"/>
</dbReference>
<sequence length="189" mass="20506">MTANEVPGGLGAAGRTADLDTHRKHVFDLHTAPAKAYSGGRLRNADEKTFPILAGHDVSGVLVRLEPGGVREPHWHPSAWGLHYVIAGTGRFSILETEGYHEHFDATAGDVVFLPQGSLHYFENVSAEDYLAFLVFNTSAEEPRDDIGLAASVNTIPHDALGAVFGVPPEVFDHLPRKIEPVTIVRKPK</sequence>
<dbReference type="InterPro" id="IPR014710">
    <property type="entry name" value="RmlC-like_jellyroll"/>
</dbReference>
<organism evidence="2 3">
    <name type="scientific">Amycolatopsis rubida</name>
    <dbReference type="NCBI Taxonomy" id="112413"/>
    <lineage>
        <taxon>Bacteria</taxon>
        <taxon>Bacillati</taxon>
        <taxon>Actinomycetota</taxon>
        <taxon>Actinomycetes</taxon>
        <taxon>Pseudonocardiales</taxon>
        <taxon>Pseudonocardiaceae</taxon>
        <taxon>Amycolatopsis</taxon>
    </lineage>
</organism>
<keyword evidence="3" id="KW-1185">Reference proteome</keyword>
<dbReference type="PANTHER" id="PTHR31189">
    <property type="entry name" value="OS03G0336100 PROTEIN-RELATED"/>
    <property type="match status" value="1"/>
</dbReference>
<dbReference type="InterPro" id="IPR006045">
    <property type="entry name" value="Cupin_1"/>
</dbReference>